<dbReference type="EMBL" id="PEWV01000075">
    <property type="protein sequence ID" value="PIU40872.1"/>
    <property type="molecule type" value="Genomic_DNA"/>
</dbReference>
<feature type="domain" description="Response regulatory" evidence="7">
    <location>
        <begin position="4"/>
        <end position="120"/>
    </location>
</feature>
<evidence type="ECO:0000313" key="8">
    <source>
        <dbReference type="EMBL" id="PIU40872.1"/>
    </source>
</evidence>
<dbReference type="PANTHER" id="PTHR44591">
    <property type="entry name" value="STRESS RESPONSE REGULATOR PROTEIN 1"/>
    <property type="match status" value="1"/>
</dbReference>
<evidence type="ECO:0000256" key="3">
    <source>
        <dbReference type="ARBA" id="ARBA00023015"/>
    </source>
</evidence>
<dbReference type="Proteomes" id="UP000230052">
    <property type="component" value="Unassembled WGS sequence"/>
</dbReference>
<proteinExistence type="predicted"/>
<keyword evidence="1 6" id="KW-0597">Phosphoprotein</keyword>
<dbReference type="InterPro" id="IPR011006">
    <property type="entry name" value="CheY-like_superfamily"/>
</dbReference>
<keyword evidence="2" id="KW-0902">Two-component regulatory system</keyword>
<feature type="modified residue" description="4-aspartylphosphate" evidence="6">
    <location>
        <position position="53"/>
    </location>
</feature>
<dbReference type="Gene3D" id="3.40.50.2300">
    <property type="match status" value="1"/>
</dbReference>
<evidence type="ECO:0000256" key="2">
    <source>
        <dbReference type="ARBA" id="ARBA00023012"/>
    </source>
</evidence>
<dbReference type="PANTHER" id="PTHR44591:SF3">
    <property type="entry name" value="RESPONSE REGULATORY DOMAIN-CONTAINING PROTEIN"/>
    <property type="match status" value="1"/>
</dbReference>
<dbReference type="Pfam" id="PF00072">
    <property type="entry name" value="Response_reg"/>
    <property type="match status" value="1"/>
</dbReference>
<organism evidence="8 9">
    <name type="scientific">Candidatus Aquitaenariimonas noxiae</name>
    <dbReference type="NCBI Taxonomy" id="1974741"/>
    <lineage>
        <taxon>Bacteria</taxon>
        <taxon>Pseudomonadati</taxon>
        <taxon>Candidatus Omnitrophota</taxon>
        <taxon>Candidatus Aquitaenariimonas</taxon>
    </lineage>
</organism>
<dbReference type="InterPro" id="IPR001789">
    <property type="entry name" value="Sig_transdc_resp-reg_receiver"/>
</dbReference>
<accession>A0A2J0KQH1</accession>
<dbReference type="InterPro" id="IPR050595">
    <property type="entry name" value="Bact_response_regulator"/>
</dbReference>
<evidence type="ECO:0000313" key="9">
    <source>
        <dbReference type="Proteomes" id="UP000230052"/>
    </source>
</evidence>
<evidence type="ECO:0000256" key="6">
    <source>
        <dbReference type="PROSITE-ProRule" id="PRU00169"/>
    </source>
</evidence>
<dbReference type="GO" id="GO:0000160">
    <property type="term" value="P:phosphorelay signal transduction system"/>
    <property type="evidence" value="ECO:0007669"/>
    <property type="project" value="UniProtKB-KW"/>
</dbReference>
<evidence type="ECO:0000256" key="1">
    <source>
        <dbReference type="ARBA" id="ARBA00022553"/>
    </source>
</evidence>
<evidence type="ECO:0000259" key="7">
    <source>
        <dbReference type="PROSITE" id="PS50110"/>
    </source>
</evidence>
<gene>
    <name evidence="8" type="ORF">COS99_08175</name>
</gene>
<dbReference type="SUPFAM" id="SSF52172">
    <property type="entry name" value="CheY-like"/>
    <property type="match status" value="1"/>
</dbReference>
<keyword evidence="3" id="KW-0805">Transcription regulation</keyword>
<evidence type="ECO:0000256" key="4">
    <source>
        <dbReference type="ARBA" id="ARBA00023125"/>
    </source>
</evidence>
<dbReference type="PROSITE" id="PS50110">
    <property type="entry name" value="RESPONSE_REGULATORY"/>
    <property type="match status" value="1"/>
</dbReference>
<keyword evidence="4" id="KW-0238">DNA-binding</keyword>
<reference evidence="8 9" key="1">
    <citation type="submission" date="2017-09" db="EMBL/GenBank/DDBJ databases">
        <title>Depth-based differentiation of microbial function through sediment-hosted aquifers and enrichment of novel symbionts in the deep terrestrial subsurface.</title>
        <authorList>
            <person name="Probst A.J."/>
            <person name="Ladd B."/>
            <person name="Jarett J.K."/>
            <person name="Geller-Mcgrath D.E."/>
            <person name="Sieber C.M."/>
            <person name="Emerson J.B."/>
            <person name="Anantharaman K."/>
            <person name="Thomas B.C."/>
            <person name="Malmstrom R."/>
            <person name="Stieglmeier M."/>
            <person name="Klingl A."/>
            <person name="Woyke T."/>
            <person name="Ryan C.M."/>
            <person name="Banfield J.F."/>
        </authorList>
    </citation>
    <scope>NUCLEOTIDE SEQUENCE [LARGE SCALE GENOMIC DNA]</scope>
    <source>
        <strain evidence="8">CG07_land_8_20_14_0_80_42_15</strain>
    </source>
</reference>
<dbReference type="CDD" id="cd17574">
    <property type="entry name" value="REC_OmpR"/>
    <property type="match status" value="1"/>
</dbReference>
<evidence type="ECO:0000256" key="5">
    <source>
        <dbReference type="ARBA" id="ARBA00023163"/>
    </source>
</evidence>
<dbReference type="GO" id="GO:0003677">
    <property type="term" value="F:DNA binding"/>
    <property type="evidence" value="ECO:0007669"/>
    <property type="project" value="UniProtKB-KW"/>
</dbReference>
<comment type="caution">
    <text evidence="8">The sequence shown here is derived from an EMBL/GenBank/DDBJ whole genome shotgun (WGS) entry which is preliminary data.</text>
</comment>
<name>A0A2J0KQH1_9BACT</name>
<dbReference type="AlphaFoldDB" id="A0A2J0KQH1"/>
<keyword evidence="5" id="KW-0804">Transcription</keyword>
<dbReference type="FunFam" id="3.40.50.2300:FF:000001">
    <property type="entry name" value="DNA-binding response regulator PhoB"/>
    <property type="match status" value="1"/>
</dbReference>
<dbReference type="SMART" id="SM00448">
    <property type="entry name" value="REC"/>
    <property type="match status" value="1"/>
</dbReference>
<protein>
    <submittedName>
        <fullName evidence="8">Two-component system response regulator</fullName>
    </submittedName>
</protein>
<sequence>MGKKILVVDDEIQLVEMVKLRLQANGYIVLTAGDGQEALEKARKEKPDLIILDLMLPKIDGYKVCRMLKFDEKYKKIPILMFTARAQESDKKLGEEVGADGYITKPFEPSVLISKIHELIGK</sequence>